<sequence>MAMEGAEMNEMPQPSASGVEVEAQTSGAGVEESEHAAQAAPASEGFLAPKSAGDEPIPVDDLMQAAAAAVEAATGEEGAEAVKALLDQVPQEDLERAAEAIVAATSTGTSGKTGSKKLLLGGLIGGLLSLAAGAFGAKHYMALKQAQGEEGAVIPPPEVPLTPEQAAEAAEAAAAAAAGLMKDILGEGGERSLEDVLEDAKREMRSLGQPEGKGDEPEVKPAADKPTQAAAPAPPQAAAQEVKAEQPQPEQPAEEEEEESEEEPRDVAGMEDLQKLMPPRSPSDPYDEVDTPAPAPPKTE</sequence>
<feature type="region of interest" description="Disordered" evidence="1">
    <location>
        <begin position="191"/>
        <end position="300"/>
    </location>
</feature>
<feature type="transmembrane region" description="Helical" evidence="2">
    <location>
        <begin position="118"/>
        <end position="137"/>
    </location>
</feature>
<proteinExistence type="predicted"/>
<evidence type="ECO:0000313" key="4">
    <source>
        <dbReference type="Proteomes" id="UP000030763"/>
    </source>
</evidence>
<organism evidence="3 4">
    <name type="scientific">Eimeria maxima</name>
    <name type="common">Coccidian parasite</name>
    <dbReference type="NCBI Taxonomy" id="5804"/>
    <lineage>
        <taxon>Eukaryota</taxon>
        <taxon>Sar</taxon>
        <taxon>Alveolata</taxon>
        <taxon>Apicomplexa</taxon>
        <taxon>Conoidasida</taxon>
        <taxon>Coccidia</taxon>
        <taxon>Eucoccidiorida</taxon>
        <taxon>Eimeriorina</taxon>
        <taxon>Eimeriidae</taxon>
        <taxon>Eimeria</taxon>
    </lineage>
</organism>
<name>U6MHK6_EIMMA</name>
<protein>
    <submittedName>
        <fullName evidence="3">Uncharacterized protein</fullName>
    </submittedName>
</protein>
<dbReference type="Proteomes" id="UP000030763">
    <property type="component" value="Unassembled WGS sequence"/>
</dbReference>
<evidence type="ECO:0000256" key="1">
    <source>
        <dbReference type="SAM" id="MobiDB-lite"/>
    </source>
</evidence>
<gene>
    <name evidence="3" type="ORF">EMWEY_00038130</name>
</gene>
<evidence type="ECO:0000256" key="2">
    <source>
        <dbReference type="SAM" id="Phobius"/>
    </source>
</evidence>
<feature type="region of interest" description="Disordered" evidence="1">
    <location>
        <begin position="1"/>
        <end position="57"/>
    </location>
</feature>
<keyword evidence="2" id="KW-1133">Transmembrane helix</keyword>
<keyword evidence="2" id="KW-0812">Transmembrane</keyword>
<dbReference type="RefSeq" id="XP_013337765.1">
    <property type="nucleotide sequence ID" value="XM_013482311.1"/>
</dbReference>
<dbReference type="GeneID" id="25337799"/>
<feature type="compositionally biased region" description="Low complexity" evidence="1">
    <location>
        <begin position="224"/>
        <end position="248"/>
    </location>
</feature>
<feature type="compositionally biased region" description="Basic and acidic residues" evidence="1">
    <location>
        <begin position="265"/>
        <end position="274"/>
    </location>
</feature>
<dbReference type="AlphaFoldDB" id="U6MHK6"/>
<keyword evidence="4" id="KW-1185">Reference proteome</keyword>
<accession>U6MHK6</accession>
<dbReference type="EMBL" id="HG722010">
    <property type="protein sequence ID" value="CDJ61115.1"/>
    <property type="molecule type" value="Genomic_DNA"/>
</dbReference>
<feature type="compositionally biased region" description="Basic and acidic residues" evidence="1">
    <location>
        <begin position="212"/>
        <end position="223"/>
    </location>
</feature>
<reference evidence="3" key="1">
    <citation type="submission" date="2013-10" db="EMBL/GenBank/DDBJ databases">
        <title>Genomic analysis of the causative agents of coccidiosis in chickens.</title>
        <authorList>
            <person name="Reid A.J."/>
            <person name="Blake D."/>
            <person name="Billington K."/>
            <person name="Browne H."/>
            <person name="Dunn M."/>
            <person name="Hung S."/>
            <person name="Kawahara F."/>
            <person name="Miranda-Saavedra D."/>
            <person name="Mourier T."/>
            <person name="Nagra H."/>
            <person name="Otto T.D."/>
            <person name="Rawlings N."/>
            <person name="Sanchez A."/>
            <person name="Sanders M."/>
            <person name="Subramaniam C."/>
            <person name="Tay Y."/>
            <person name="Dear P."/>
            <person name="Doerig C."/>
            <person name="Gruber A."/>
            <person name="Parkinson J."/>
            <person name="Shirley M."/>
            <person name="Wan K.L."/>
            <person name="Berriman M."/>
            <person name="Tomley F."/>
            <person name="Pain A."/>
        </authorList>
    </citation>
    <scope>NUCLEOTIDE SEQUENCE [LARGE SCALE GENOMIC DNA]</scope>
    <source>
        <strain evidence="3">Weybridge</strain>
    </source>
</reference>
<feature type="compositionally biased region" description="Acidic residues" evidence="1">
    <location>
        <begin position="252"/>
        <end position="264"/>
    </location>
</feature>
<dbReference type="VEuPathDB" id="ToxoDB:EMWEY_00038130"/>
<evidence type="ECO:0000313" key="3">
    <source>
        <dbReference type="EMBL" id="CDJ61115.1"/>
    </source>
</evidence>
<feature type="compositionally biased region" description="Basic and acidic residues" evidence="1">
    <location>
        <begin position="191"/>
        <end position="205"/>
    </location>
</feature>
<reference evidence="3" key="2">
    <citation type="submission" date="2013-10" db="EMBL/GenBank/DDBJ databases">
        <authorList>
            <person name="Aslett M."/>
        </authorList>
    </citation>
    <scope>NUCLEOTIDE SEQUENCE [LARGE SCALE GENOMIC DNA]</scope>
    <source>
        <strain evidence="3">Weybridge</strain>
    </source>
</reference>
<keyword evidence="2" id="KW-0472">Membrane</keyword>